<comment type="caution">
    <text evidence="2">The sequence shown here is derived from an EMBL/GenBank/DDBJ whole genome shotgun (WGS) entry which is preliminary data.</text>
</comment>
<organism evidence="2 3">
    <name type="scientific">Mortierella isabellina</name>
    <name type="common">Filamentous fungus</name>
    <name type="synonym">Umbelopsis isabellina</name>
    <dbReference type="NCBI Taxonomy" id="91625"/>
    <lineage>
        <taxon>Eukaryota</taxon>
        <taxon>Fungi</taxon>
        <taxon>Fungi incertae sedis</taxon>
        <taxon>Mucoromycota</taxon>
        <taxon>Mucoromycotina</taxon>
        <taxon>Umbelopsidomycetes</taxon>
        <taxon>Umbelopsidales</taxon>
        <taxon>Umbelopsidaceae</taxon>
        <taxon>Umbelopsis</taxon>
    </lineage>
</organism>
<gene>
    <name evidence="2" type="ORF">INT43_004987</name>
</gene>
<accession>A0A8H7U7Z2</accession>
<feature type="transmembrane region" description="Helical" evidence="1">
    <location>
        <begin position="12"/>
        <end position="32"/>
    </location>
</feature>
<name>A0A8H7U7Z2_MORIS</name>
<keyword evidence="1" id="KW-0472">Membrane</keyword>
<keyword evidence="1" id="KW-0812">Transmembrane</keyword>
<keyword evidence="3" id="KW-1185">Reference proteome</keyword>
<proteinExistence type="predicted"/>
<evidence type="ECO:0000313" key="2">
    <source>
        <dbReference type="EMBL" id="KAG2172445.1"/>
    </source>
</evidence>
<dbReference type="AlphaFoldDB" id="A0A8H7U7Z2"/>
<dbReference type="Proteomes" id="UP000654370">
    <property type="component" value="Unassembled WGS sequence"/>
</dbReference>
<sequence length="148" mass="16760">MSDFNDTSTEKIAVILIIIGLALVLPCVYMRYRQRKRTTLVFGHYRSISRNLAHSRRQSAPSRLQQVVVVNTSETDSNSTHNSILPRYDIDKAPPAYGEAPPYTEVADYDLMRRHSVDITDIHYPTNVPMPGSSIHSNRLASNQLLFS</sequence>
<evidence type="ECO:0000313" key="3">
    <source>
        <dbReference type="Proteomes" id="UP000654370"/>
    </source>
</evidence>
<evidence type="ECO:0000256" key="1">
    <source>
        <dbReference type="SAM" id="Phobius"/>
    </source>
</evidence>
<keyword evidence="1" id="KW-1133">Transmembrane helix</keyword>
<reference evidence="2" key="1">
    <citation type="submission" date="2020-12" db="EMBL/GenBank/DDBJ databases">
        <title>Metabolic potential, ecology and presence of endohyphal bacteria is reflected in genomic diversity of Mucoromycotina.</title>
        <authorList>
            <person name="Muszewska A."/>
            <person name="Okrasinska A."/>
            <person name="Steczkiewicz K."/>
            <person name="Drgas O."/>
            <person name="Orlowska M."/>
            <person name="Perlinska-Lenart U."/>
            <person name="Aleksandrzak-Piekarczyk T."/>
            <person name="Szatraj K."/>
            <person name="Zielenkiewicz U."/>
            <person name="Pilsyk S."/>
            <person name="Malc E."/>
            <person name="Mieczkowski P."/>
            <person name="Kruszewska J.S."/>
            <person name="Biernat P."/>
            <person name="Pawlowska J."/>
        </authorList>
    </citation>
    <scope>NUCLEOTIDE SEQUENCE</scope>
    <source>
        <strain evidence="2">WA0000067209</strain>
    </source>
</reference>
<dbReference type="EMBL" id="JAEPQZ010000017">
    <property type="protein sequence ID" value="KAG2172445.1"/>
    <property type="molecule type" value="Genomic_DNA"/>
</dbReference>
<dbReference type="OrthoDB" id="10330888at2759"/>
<protein>
    <submittedName>
        <fullName evidence="2">Uncharacterized protein</fullName>
    </submittedName>
</protein>